<evidence type="ECO:0000313" key="1">
    <source>
        <dbReference type="EMBL" id="QDU46861.1"/>
    </source>
</evidence>
<reference evidence="1 2" key="1">
    <citation type="submission" date="2019-02" db="EMBL/GenBank/DDBJ databases">
        <title>Deep-cultivation of Planctomycetes and their phenomic and genomic characterization uncovers novel biology.</title>
        <authorList>
            <person name="Wiegand S."/>
            <person name="Jogler M."/>
            <person name="Boedeker C."/>
            <person name="Pinto D."/>
            <person name="Vollmers J."/>
            <person name="Rivas-Marin E."/>
            <person name="Kohn T."/>
            <person name="Peeters S.H."/>
            <person name="Heuer A."/>
            <person name="Rast P."/>
            <person name="Oberbeckmann S."/>
            <person name="Bunk B."/>
            <person name="Jeske O."/>
            <person name="Meyerdierks A."/>
            <person name="Storesund J.E."/>
            <person name="Kallscheuer N."/>
            <person name="Luecker S."/>
            <person name="Lage O.M."/>
            <person name="Pohl T."/>
            <person name="Merkel B.J."/>
            <person name="Hornburger P."/>
            <person name="Mueller R.-W."/>
            <person name="Bruemmer F."/>
            <person name="Labrenz M."/>
            <person name="Spormann A.M."/>
            <person name="Op den Camp H."/>
            <person name="Overmann J."/>
            <person name="Amann R."/>
            <person name="Jetten M.S.M."/>
            <person name="Mascher T."/>
            <person name="Medema M.H."/>
            <person name="Devos D.P."/>
            <person name="Kaster A.-K."/>
            <person name="Ovreas L."/>
            <person name="Rohde M."/>
            <person name="Galperin M.Y."/>
            <person name="Jogler C."/>
        </authorList>
    </citation>
    <scope>NUCLEOTIDE SEQUENCE [LARGE SCALE GENOMIC DNA]</scope>
    <source>
        <strain evidence="1 2">Mal52</strain>
    </source>
</reference>
<dbReference type="KEGG" id="sdyn:Mal52_53840"/>
<name>A0A517ZWK8_9PLAN</name>
<proteinExistence type="predicted"/>
<evidence type="ECO:0000313" key="2">
    <source>
        <dbReference type="Proteomes" id="UP000319383"/>
    </source>
</evidence>
<dbReference type="AlphaFoldDB" id="A0A517ZWK8"/>
<dbReference type="Proteomes" id="UP000319383">
    <property type="component" value="Chromosome"/>
</dbReference>
<organism evidence="1 2">
    <name type="scientific">Symmachiella dynata</name>
    <dbReference type="NCBI Taxonomy" id="2527995"/>
    <lineage>
        <taxon>Bacteria</taxon>
        <taxon>Pseudomonadati</taxon>
        <taxon>Planctomycetota</taxon>
        <taxon>Planctomycetia</taxon>
        <taxon>Planctomycetales</taxon>
        <taxon>Planctomycetaceae</taxon>
        <taxon>Symmachiella</taxon>
    </lineage>
</organism>
<keyword evidence="2" id="KW-1185">Reference proteome</keyword>
<dbReference type="EMBL" id="CP036276">
    <property type="protein sequence ID" value="QDU46861.1"/>
    <property type="molecule type" value="Genomic_DNA"/>
</dbReference>
<sequence>MPKDERRLARDRAHANRANFEIANGGLVSYEHA</sequence>
<gene>
    <name evidence="1" type="ORF">Mal52_53840</name>
</gene>
<protein>
    <submittedName>
        <fullName evidence="1">Uncharacterized protein</fullName>
    </submittedName>
</protein>
<accession>A0A517ZWK8</accession>